<name>A0A2J6TIA3_9HELO</name>
<dbReference type="Proteomes" id="UP000235371">
    <property type="component" value="Unassembled WGS sequence"/>
</dbReference>
<gene>
    <name evidence="6" type="ORF">K444DRAFT_627628</name>
</gene>
<accession>A0A2J6TIA3</accession>
<keyword evidence="2" id="KW-0677">Repeat</keyword>
<dbReference type="PANTHER" id="PTHR10039:SF14">
    <property type="entry name" value="NACHT DOMAIN-CONTAINING PROTEIN"/>
    <property type="match status" value="1"/>
</dbReference>
<evidence type="ECO:0000259" key="5">
    <source>
        <dbReference type="Pfam" id="PF24883"/>
    </source>
</evidence>
<feature type="compositionally biased region" description="Basic and acidic residues" evidence="3">
    <location>
        <begin position="1080"/>
        <end position="1098"/>
    </location>
</feature>
<dbReference type="InterPro" id="IPR007751">
    <property type="entry name" value="DUF676_lipase-like"/>
</dbReference>
<dbReference type="GeneID" id="36590905"/>
<dbReference type="Gene3D" id="3.40.50.1820">
    <property type="entry name" value="alpha/beta hydrolase"/>
    <property type="match status" value="1"/>
</dbReference>
<dbReference type="Pfam" id="PF05057">
    <property type="entry name" value="DUF676"/>
    <property type="match status" value="1"/>
</dbReference>
<dbReference type="OrthoDB" id="20872at2759"/>
<feature type="compositionally biased region" description="Basic and acidic residues" evidence="3">
    <location>
        <begin position="18"/>
        <end position="27"/>
    </location>
</feature>
<dbReference type="InterPro" id="IPR029058">
    <property type="entry name" value="AB_hydrolase_fold"/>
</dbReference>
<feature type="domain" description="DUF676" evidence="4">
    <location>
        <begin position="83"/>
        <end position="213"/>
    </location>
</feature>
<feature type="domain" description="Nephrocystin 3-like N-terminal" evidence="5">
    <location>
        <begin position="366"/>
        <end position="534"/>
    </location>
</feature>
<feature type="region of interest" description="Disordered" evidence="3">
    <location>
        <begin position="992"/>
        <end position="1011"/>
    </location>
</feature>
<dbReference type="SUPFAM" id="SSF53474">
    <property type="entry name" value="alpha/beta-Hydrolases"/>
    <property type="match status" value="1"/>
</dbReference>
<keyword evidence="7" id="KW-1185">Reference proteome</keyword>
<feature type="compositionally biased region" description="Basic and acidic residues" evidence="3">
    <location>
        <begin position="52"/>
        <end position="63"/>
    </location>
</feature>
<organism evidence="6 7">
    <name type="scientific">Hyaloscypha bicolor E</name>
    <dbReference type="NCBI Taxonomy" id="1095630"/>
    <lineage>
        <taxon>Eukaryota</taxon>
        <taxon>Fungi</taxon>
        <taxon>Dikarya</taxon>
        <taxon>Ascomycota</taxon>
        <taxon>Pezizomycotina</taxon>
        <taxon>Leotiomycetes</taxon>
        <taxon>Helotiales</taxon>
        <taxon>Hyaloscyphaceae</taxon>
        <taxon>Hyaloscypha</taxon>
        <taxon>Hyaloscypha bicolor</taxon>
    </lineage>
</organism>
<evidence type="ECO:0000256" key="2">
    <source>
        <dbReference type="ARBA" id="ARBA00022737"/>
    </source>
</evidence>
<evidence type="ECO:0000256" key="3">
    <source>
        <dbReference type="SAM" id="MobiDB-lite"/>
    </source>
</evidence>
<dbReference type="Gene3D" id="3.40.50.300">
    <property type="entry name" value="P-loop containing nucleotide triphosphate hydrolases"/>
    <property type="match status" value="1"/>
</dbReference>
<dbReference type="InterPro" id="IPR027417">
    <property type="entry name" value="P-loop_NTPase"/>
</dbReference>
<evidence type="ECO:0000256" key="1">
    <source>
        <dbReference type="ARBA" id="ARBA00007920"/>
    </source>
</evidence>
<feature type="compositionally biased region" description="Polar residues" evidence="3">
    <location>
        <begin position="28"/>
        <end position="47"/>
    </location>
</feature>
<dbReference type="PANTHER" id="PTHR10039">
    <property type="entry name" value="AMELOGENIN"/>
    <property type="match status" value="1"/>
</dbReference>
<proteinExistence type="inferred from homology"/>
<feature type="region of interest" description="Disordered" evidence="3">
    <location>
        <begin position="1"/>
        <end position="64"/>
    </location>
</feature>
<reference evidence="6 7" key="1">
    <citation type="submission" date="2016-04" db="EMBL/GenBank/DDBJ databases">
        <title>A degradative enzymes factory behind the ericoid mycorrhizal symbiosis.</title>
        <authorList>
            <consortium name="DOE Joint Genome Institute"/>
            <person name="Martino E."/>
            <person name="Morin E."/>
            <person name="Grelet G."/>
            <person name="Kuo A."/>
            <person name="Kohler A."/>
            <person name="Daghino S."/>
            <person name="Barry K."/>
            <person name="Choi C."/>
            <person name="Cichocki N."/>
            <person name="Clum A."/>
            <person name="Copeland A."/>
            <person name="Hainaut M."/>
            <person name="Haridas S."/>
            <person name="Labutti K."/>
            <person name="Lindquist E."/>
            <person name="Lipzen A."/>
            <person name="Khouja H.-R."/>
            <person name="Murat C."/>
            <person name="Ohm R."/>
            <person name="Olson A."/>
            <person name="Spatafora J."/>
            <person name="Veneault-Fourrey C."/>
            <person name="Henrissat B."/>
            <person name="Grigoriev I."/>
            <person name="Martin F."/>
            <person name="Perotto S."/>
        </authorList>
    </citation>
    <scope>NUCLEOTIDE SEQUENCE [LARGE SCALE GENOMIC DNA]</scope>
    <source>
        <strain evidence="6 7">E</strain>
    </source>
</reference>
<feature type="region of interest" description="Disordered" evidence="3">
    <location>
        <begin position="1059"/>
        <end position="1132"/>
    </location>
</feature>
<comment type="similarity">
    <text evidence="1">Belongs to the putative lipase ROG1 family.</text>
</comment>
<dbReference type="InterPro" id="IPR056884">
    <property type="entry name" value="NPHP3-like_N"/>
</dbReference>
<dbReference type="EMBL" id="KZ613783">
    <property type="protein sequence ID" value="PMD62747.1"/>
    <property type="molecule type" value="Genomic_DNA"/>
</dbReference>
<evidence type="ECO:0000313" key="7">
    <source>
        <dbReference type="Proteomes" id="UP000235371"/>
    </source>
</evidence>
<dbReference type="RefSeq" id="XP_024739651.1">
    <property type="nucleotide sequence ID" value="XM_024882828.1"/>
</dbReference>
<dbReference type="InParanoid" id="A0A2J6TIA3"/>
<dbReference type="Pfam" id="PF24883">
    <property type="entry name" value="NPHP3_N"/>
    <property type="match status" value="1"/>
</dbReference>
<evidence type="ECO:0000313" key="6">
    <source>
        <dbReference type="EMBL" id="PMD62747.1"/>
    </source>
</evidence>
<protein>
    <submittedName>
        <fullName evidence="6">Uncharacterized protein</fullName>
    </submittedName>
</protein>
<sequence length="1132" mass="129270">MGPSKRFHFWKTGTSGDSKAEVDKTHTEQNVVIPNHSDTLCENSQDQPIEGAKSKSSPEDDPTRFGLKVLVPQPAGKERCVDIIAIHGLNGHYEATWTDRTTGANWLKDPEFLRKDIPNARIQSFGYNSVSYFSTSNANVRDFASELLASIKSSRRGSVEKKRPIVFICHSLGGIVFKQAVVRAHEQNEHYSNILENIRGVAFFGTPHHGSDLAFWDHVGTMLIRAATLGYSTNVQLSKDLKIDSEMLRRITESFAYRGAQLKIRSFYETEFMKGLNSLVVQRSSSILNWPNEIDIAASANHSSICKFPRVGDSRYKTAWHNIGEIIEREEAPEKISLTEEERSCLREFDSGYESHLSQVDDPIPGTCGWILNHEKWVQFDSTPASTLLWITADAGCGKSVAAKHLFEHHKSRRNVCYFFFKDGFEYQNNAQSALSAILHQIYCFQPSLLKHAMAKHDTTPKRTFKQFACLQSMLMSTIEDESFRDTLCIIDGLDECEPKSRDLLVKCLATYFTIPVQSNPGGQGPFKMVILSRPDNLIQRRLQLFGKDTTEKNYPGLQRKSRLMAEDEVIAIAKDINLFIRAKIEEFGPKSELSEDVLAKVENRLIDGADFTFLWVSLVVKLLEDAEVDGISKEQLEAILRTTNLDDVYRRLLTARKFPLKTRKILYIVIAAARPLTLEEMCVAVEVHQDYYPRDSEGAGSDRVGYSTALSAADMHSAGPSQSYGKVLELEILSSKLCKPFANHLRLLCGHFIRIRANRVYLVHQTAKKFLLDTQPLIEFGLGHYLRPFGWKIERPTVAELKYLKHQNLATQDQPPQWEHSIRLDVATRYLLQVCVDYIQLFDTSREEAFKLGMTVSKYLETHSDEPEWALLTYASVYWVEHYRELRKDLRNCFDFMFNPKFIRFKIWSSRYLGWSREDANRSPKHTSGMPISAQQIVDIGNKSTIGPPDMYSEEEKFQRILDFFNLGGEDTELYDEEYLDGDHYWKETAKAQDEGWEDDSGSESPDDRLKVSIPDRIQHFRRQHRNVVQEKIRESWDPMSPGSMNPTSVKSLDMHFKKQGDGGQAGALTVKKGGFGTGEREWKSRGREEIYDREGRSTTAAKAYGRNQPRRSSLEGLNDEEDEWKSPLDF</sequence>
<evidence type="ECO:0000259" key="4">
    <source>
        <dbReference type="Pfam" id="PF05057"/>
    </source>
</evidence>
<dbReference type="AlphaFoldDB" id="A0A2J6TIA3"/>